<keyword evidence="5 8" id="KW-0812">Transmembrane</keyword>
<evidence type="ECO:0000256" key="7">
    <source>
        <dbReference type="ARBA" id="ARBA00023136"/>
    </source>
</evidence>
<keyword evidence="4" id="KW-0762">Sugar transport</keyword>
<keyword evidence="6 8" id="KW-1133">Transmembrane helix</keyword>
<feature type="transmembrane region" description="Helical" evidence="8">
    <location>
        <begin position="192"/>
        <end position="210"/>
    </location>
</feature>
<name>A0AAD4R2Q6_9BILA</name>
<evidence type="ECO:0000256" key="2">
    <source>
        <dbReference type="ARBA" id="ARBA00010694"/>
    </source>
</evidence>
<organism evidence="9 10">
    <name type="scientific">Ditylenchus destructor</name>
    <dbReference type="NCBI Taxonomy" id="166010"/>
    <lineage>
        <taxon>Eukaryota</taxon>
        <taxon>Metazoa</taxon>
        <taxon>Ecdysozoa</taxon>
        <taxon>Nematoda</taxon>
        <taxon>Chromadorea</taxon>
        <taxon>Rhabditida</taxon>
        <taxon>Tylenchina</taxon>
        <taxon>Tylenchomorpha</taxon>
        <taxon>Sphaerularioidea</taxon>
        <taxon>Anguinidae</taxon>
        <taxon>Anguininae</taxon>
        <taxon>Ditylenchus</taxon>
    </lineage>
</organism>
<protein>
    <submittedName>
        <fullName evidence="9">UAA transporter family domain-containing protein</fullName>
    </submittedName>
</protein>
<feature type="transmembrane region" description="Helical" evidence="8">
    <location>
        <begin position="7"/>
        <end position="27"/>
    </location>
</feature>
<evidence type="ECO:0000256" key="6">
    <source>
        <dbReference type="ARBA" id="ARBA00022989"/>
    </source>
</evidence>
<reference evidence="9" key="1">
    <citation type="submission" date="2022-01" db="EMBL/GenBank/DDBJ databases">
        <title>Genome Sequence Resource for Two Populations of Ditylenchus destructor, the Migratory Endoparasitic Phytonematode.</title>
        <authorList>
            <person name="Zhang H."/>
            <person name="Lin R."/>
            <person name="Xie B."/>
        </authorList>
    </citation>
    <scope>NUCLEOTIDE SEQUENCE</scope>
    <source>
        <strain evidence="9">BazhouSP</strain>
    </source>
</reference>
<feature type="transmembrane region" description="Helical" evidence="8">
    <location>
        <begin position="33"/>
        <end position="52"/>
    </location>
</feature>
<feature type="transmembrane region" description="Helical" evidence="8">
    <location>
        <begin position="153"/>
        <end position="171"/>
    </location>
</feature>
<evidence type="ECO:0000256" key="8">
    <source>
        <dbReference type="SAM" id="Phobius"/>
    </source>
</evidence>
<feature type="transmembrane region" description="Helical" evidence="8">
    <location>
        <begin position="116"/>
        <end position="133"/>
    </location>
</feature>
<comment type="subcellular location">
    <subcellularLocation>
        <location evidence="1">Endomembrane system</location>
        <topology evidence="1">Multi-pass membrane protein</topology>
    </subcellularLocation>
</comment>
<accession>A0AAD4R2Q6</accession>
<dbReference type="AlphaFoldDB" id="A0AAD4R2Q6"/>
<evidence type="ECO:0000313" key="10">
    <source>
        <dbReference type="Proteomes" id="UP001201812"/>
    </source>
</evidence>
<comment type="similarity">
    <text evidence="2">Belongs to the nucleotide-sugar transporter family. SLC35B subfamily.</text>
</comment>
<evidence type="ECO:0000256" key="1">
    <source>
        <dbReference type="ARBA" id="ARBA00004127"/>
    </source>
</evidence>
<dbReference type="EMBL" id="JAKKPZ010000054">
    <property type="protein sequence ID" value="KAI1705648.1"/>
    <property type="molecule type" value="Genomic_DNA"/>
</dbReference>
<evidence type="ECO:0000256" key="3">
    <source>
        <dbReference type="ARBA" id="ARBA00022448"/>
    </source>
</evidence>
<proteinExistence type="inferred from homology"/>
<dbReference type="GO" id="GO:0005464">
    <property type="term" value="F:UDP-xylose transmembrane transporter activity"/>
    <property type="evidence" value="ECO:0007669"/>
    <property type="project" value="TreeGrafter"/>
</dbReference>
<keyword evidence="7 8" id="KW-0472">Membrane</keyword>
<evidence type="ECO:0000313" key="9">
    <source>
        <dbReference type="EMBL" id="KAI1705648.1"/>
    </source>
</evidence>
<dbReference type="GO" id="GO:0005789">
    <property type="term" value="C:endoplasmic reticulum membrane"/>
    <property type="evidence" value="ECO:0007669"/>
    <property type="project" value="TreeGrafter"/>
</dbReference>
<dbReference type="Proteomes" id="UP001201812">
    <property type="component" value="Unassembled WGS sequence"/>
</dbReference>
<evidence type="ECO:0000256" key="5">
    <source>
        <dbReference type="ARBA" id="ARBA00022692"/>
    </source>
</evidence>
<dbReference type="GO" id="GO:0000139">
    <property type="term" value="C:Golgi membrane"/>
    <property type="evidence" value="ECO:0007669"/>
    <property type="project" value="TreeGrafter"/>
</dbReference>
<evidence type="ECO:0000256" key="4">
    <source>
        <dbReference type="ARBA" id="ARBA00022597"/>
    </source>
</evidence>
<dbReference type="InterPro" id="IPR013657">
    <property type="entry name" value="SCL35B1-4/HUT1"/>
</dbReference>
<dbReference type="PANTHER" id="PTHR10778">
    <property type="entry name" value="SOLUTE CARRIER FAMILY 35 MEMBER B"/>
    <property type="match status" value="1"/>
</dbReference>
<dbReference type="Pfam" id="PF08449">
    <property type="entry name" value="UAA"/>
    <property type="match status" value="2"/>
</dbReference>
<feature type="transmembrane region" description="Helical" evidence="8">
    <location>
        <begin position="64"/>
        <end position="85"/>
    </location>
</feature>
<comment type="caution">
    <text evidence="9">The sequence shown here is derived from an EMBL/GenBank/DDBJ whole genome shotgun (WGS) entry which is preliminary data.</text>
</comment>
<gene>
    <name evidence="9" type="ORF">DdX_13441</name>
</gene>
<sequence>MITDQCSAVAGTLIGCSGCMIAIEALASSGGSSMHLMTFSTFLAITLEGLIRHSEYLKVRHIPYRVYVEVVTIFFIVSIANYQVVNFEVPFPLLIIFRSGTLLANVILTRLLQNRILLMIASLFGSAYMGLVQEKIYFKYGKHPDEMMFHTHFLSLPLFAFVGESIVADAVKYSNSPNFSVGFISLPIPTQWVNLALVIVMQLCCIRFVYRLSSQMNSLNLTMVLTLRKCLNLVLSFLLFKNTFTSTHFAASLMVFVGSFQFYEGFTKLFLQLRQSRVPNAKKEE</sequence>
<keyword evidence="3" id="KW-0813">Transport</keyword>
<dbReference type="PANTHER" id="PTHR10778:SF4">
    <property type="entry name" value="NUCLEOTIDE SUGAR TRANSPORTER SLC35B4"/>
    <property type="match status" value="1"/>
</dbReference>
<dbReference type="GO" id="GO:0005462">
    <property type="term" value="F:UDP-N-acetylglucosamine transmembrane transporter activity"/>
    <property type="evidence" value="ECO:0007669"/>
    <property type="project" value="TreeGrafter"/>
</dbReference>
<keyword evidence="10" id="KW-1185">Reference proteome</keyword>